<reference evidence="1" key="1">
    <citation type="submission" date="2020-11" db="EMBL/GenBank/DDBJ databases">
        <authorList>
            <person name="Whiteford S."/>
        </authorList>
    </citation>
    <scope>NUCLEOTIDE SEQUENCE</scope>
</reference>
<protein>
    <submittedName>
        <fullName evidence="1">(diamondback moth) hypothetical protein</fullName>
    </submittedName>
</protein>
<dbReference type="EMBL" id="CAJHNJ030000008">
    <property type="protein sequence ID" value="CAG9103816.1"/>
    <property type="molecule type" value="Genomic_DNA"/>
</dbReference>
<evidence type="ECO:0000313" key="1">
    <source>
        <dbReference type="EMBL" id="CAG9103816.1"/>
    </source>
</evidence>
<gene>
    <name evidence="1" type="ORF">PLXY2_LOCUS3277</name>
</gene>
<name>A0A8S4DRY8_PLUXY</name>
<organism evidence="1 2">
    <name type="scientific">Plutella xylostella</name>
    <name type="common">Diamondback moth</name>
    <name type="synonym">Plutella maculipennis</name>
    <dbReference type="NCBI Taxonomy" id="51655"/>
    <lineage>
        <taxon>Eukaryota</taxon>
        <taxon>Metazoa</taxon>
        <taxon>Ecdysozoa</taxon>
        <taxon>Arthropoda</taxon>
        <taxon>Hexapoda</taxon>
        <taxon>Insecta</taxon>
        <taxon>Pterygota</taxon>
        <taxon>Neoptera</taxon>
        <taxon>Endopterygota</taxon>
        <taxon>Lepidoptera</taxon>
        <taxon>Glossata</taxon>
        <taxon>Ditrysia</taxon>
        <taxon>Yponomeutoidea</taxon>
        <taxon>Plutellidae</taxon>
        <taxon>Plutella</taxon>
    </lineage>
</organism>
<evidence type="ECO:0000313" key="2">
    <source>
        <dbReference type="Proteomes" id="UP000653454"/>
    </source>
</evidence>
<accession>A0A8S4DRY8</accession>
<comment type="caution">
    <text evidence="1">The sequence shown here is derived from an EMBL/GenBank/DDBJ whole genome shotgun (WGS) entry which is preliminary data.</text>
</comment>
<sequence length="109" mass="11880">MLINTFLDTEDFVHLYYPEDEPAAAQGCGAGARMHSKYPPRPPSPLYDKKSSLEYEYTSSNPVQQSLQINPVDAIKGFVSKCRPTLQAGLLAHAASLSHSITQARCGLA</sequence>
<dbReference type="Proteomes" id="UP000653454">
    <property type="component" value="Unassembled WGS sequence"/>
</dbReference>
<keyword evidence="2" id="KW-1185">Reference proteome</keyword>
<dbReference type="AlphaFoldDB" id="A0A8S4DRY8"/>
<proteinExistence type="predicted"/>